<reference evidence="15" key="1">
    <citation type="submission" date="2022-10" db="EMBL/GenBank/DDBJ databases">
        <authorList>
            <person name="Chen Y."/>
            <person name="Dougan E. K."/>
            <person name="Chan C."/>
            <person name="Rhodes N."/>
            <person name="Thang M."/>
        </authorList>
    </citation>
    <scope>NUCLEOTIDE SEQUENCE</scope>
</reference>
<keyword evidence="8" id="KW-0445">Lipid transport</keyword>
<dbReference type="PROSITE" id="PS50004">
    <property type="entry name" value="C2"/>
    <property type="match status" value="1"/>
</dbReference>
<feature type="domain" description="SMP-LTD" evidence="14">
    <location>
        <begin position="1049"/>
        <end position="1229"/>
    </location>
</feature>
<evidence type="ECO:0000256" key="2">
    <source>
        <dbReference type="ARBA" id="ARBA00022448"/>
    </source>
</evidence>
<feature type="chain" id="PRO_5043273055" evidence="12">
    <location>
        <begin position="17"/>
        <end position="1547"/>
    </location>
</feature>
<dbReference type="GO" id="GO:0016020">
    <property type="term" value="C:membrane"/>
    <property type="evidence" value="ECO:0007669"/>
    <property type="project" value="UniProtKB-SubCell"/>
</dbReference>
<evidence type="ECO:0000256" key="4">
    <source>
        <dbReference type="ARBA" id="ARBA00022723"/>
    </source>
</evidence>
<dbReference type="SMART" id="SM00239">
    <property type="entry name" value="C2"/>
    <property type="match status" value="1"/>
</dbReference>
<evidence type="ECO:0000256" key="9">
    <source>
        <dbReference type="ARBA" id="ARBA00023121"/>
    </source>
</evidence>
<evidence type="ECO:0000256" key="1">
    <source>
        <dbReference type="ARBA" id="ARBA00004370"/>
    </source>
</evidence>
<dbReference type="Pfam" id="PF00168">
    <property type="entry name" value="C2"/>
    <property type="match status" value="2"/>
</dbReference>
<accession>A0A9P1GNN8</accession>
<keyword evidence="4" id="KW-0479">Metal-binding</keyword>
<dbReference type="GO" id="GO:0008289">
    <property type="term" value="F:lipid binding"/>
    <property type="evidence" value="ECO:0007669"/>
    <property type="project" value="UniProtKB-KW"/>
</dbReference>
<dbReference type="EMBL" id="CAMXCT020006681">
    <property type="protein sequence ID" value="CAL1171582.1"/>
    <property type="molecule type" value="Genomic_DNA"/>
</dbReference>
<keyword evidence="7" id="KW-1133">Transmembrane helix</keyword>
<gene>
    <name evidence="15" type="ORF">C1SCF055_LOCUS42799</name>
</gene>
<dbReference type="SUPFAM" id="SSF49562">
    <property type="entry name" value="C2 domain (Calcium/lipid-binding domain, CaLB)"/>
    <property type="match status" value="2"/>
</dbReference>
<feature type="signal peptide" evidence="12">
    <location>
        <begin position="1"/>
        <end position="16"/>
    </location>
</feature>
<keyword evidence="17" id="KW-1185">Reference proteome</keyword>
<dbReference type="GO" id="GO:0046872">
    <property type="term" value="F:metal ion binding"/>
    <property type="evidence" value="ECO:0007669"/>
    <property type="project" value="UniProtKB-KW"/>
</dbReference>
<dbReference type="CDD" id="cd00030">
    <property type="entry name" value="C2"/>
    <property type="match status" value="1"/>
</dbReference>
<evidence type="ECO:0000256" key="10">
    <source>
        <dbReference type="ARBA" id="ARBA00023136"/>
    </source>
</evidence>
<dbReference type="InterPro" id="IPR035892">
    <property type="entry name" value="C2_domain_sf"/>
</dbReference>
<dbReference type="EMBL" id="CAMXCT030006681">
    <property type="protein sequence ID" value="CAL4805519.1"/>
    <property type="molecule type" value="Genomic_DNA"/>
</dbReference>
<comment type="caution">
    <text evidence="15">The sequence shown here is derived from an EMBL/GenBank/DDBJ whole genome shotgun (WGS) entry which is preliminary data.</text>
</comment>
<dbReference type="InterPro" id="IPR031468">
    <property type="entry name" value="SMP_LBD"/>
</dbReference>
<dbReference type="CDD" id="cd21670">
    <property type="entry name" value="SMP_ESyt"/>
    <property type="match status" value="1"/>
</dbReference>
<dbReference type="GO" id="GO:0006869">
    <property type="term" value="P:lipid transport"/>
    <property type="evidence" value="ECO:0007669"/>
    <property type="project" value="UniProtKB-KW"/>
</dbReference>
<evidence type="ECO:0000256" key="12">
    <source>
        <dbReference type="SAM" id="SignalP"/>
    </source>
</evidence>
<dbReference type="PROSITE" id="PS51847">
    <property type="entry name" value="SMP"/>
    <property type="match status" value="1"/>
</dbReference>
<feature type="region of interest" description="Disordered" evidence="11">
    <location>
        <begin position="20"/>
        <end position="45"/>
    </location>
</feature>
<keyword evidence="6" id="KW-0106">Calcium</keyword>
<evidence type="ECO:0000256" key="7">
    <source>
        <dbReference type="ARBA" id="ARBA00022989"/>
    </source>
</evidence>
<feature type="compositionally biased region" description="Basic and acidic residues" evidence="11">
    <location>
        <begin position="20"/>
        <end position="30"/>
    </location>
</feature>
<dbReference type="Gene3D" id="2.60.40.150">
    <property type="entry name" value="C2 domain"/>
    <property type="match status" value="1"/>
</dbReference>
<name>A0A9P1GNN8_9DINO</name>
<dbReference type="InterPro" id="IPR039010">
    <property type="entry name" value="Synaptotagmin_SMP"/>
</dbReference>
<keyword evidence="10" id="KW-0472">Membrane</keyword>
<dbReference type="Pfam" id="PF17047">
    <property type="entry name" value="SMP_LBD"/>
    <property type="match status" value="1"/>
</dbReference>
<dbReference type="OrthoDB" id="437666at2759"/>
<dbReference type="GO" id="GO:0012505">
    <property type="term" value="C:endomembrane system"/>
    <property type="evidence" value="ECO:0007669"/>
    <property type="project" value="UniProtKB-ARBA"/>
</dbReference>
<comment type="subcellular location">
    <subcellularLocation>
        <location evidence="1">Membrane</location>
    </subcellularLocation>
</comment>
<keyword evidence="9" id="KW-0446">Lipid-binding</keyword>
<sequence length="1547" mass="169956">MMRLFLCSLLLWLVSGEPGRKPDRSLRGQEQEPVPESPDQSQCVPRSFVSRGQDGAPNMAQCEGDCDEDSDCAEGLVCKKREYGQAVPGCSGWNFPQFDYCYDPNCDEGLPPLDSSFGNHGSQDMPLCSGDCDEDADCAGGLKCFQRDGLELVPGCRGRGVPTFDYCYNSTGTETTAAPTAAPTTAPTAAPPLPTPLPPGRKPCLCVFDIDRTLTGKQGELNTCPANKEVQGVWDAAYGGGWLVLSEAAQSLDKTFCKSCYLGIVSHGIASGDGSAERSYLIDNVLISQPFKDLAASNSQVKVWSANGQVVSPLVLAWPDGLKQDAVGGIVAWYAQLGINIPAEKVYFFGDNTGNIPPFQGSGYNAREISCQSRDYSVGNGIIGLCGATRAEITKWRGVKLCQDEPILTTPAPPAPSACICIFDVDRTLTGKQGLAEGSQCPANKIVDGVWDTAYGGGILTLSAAAQNLKRTFCDSCYLGVVSAGDASGEGSELRRVMLQQVLRSSVFDEFSKNNPQASRWCSSNWVDCPLVLSSPNRFKQNAVDGILEWYRQQGVSIEPQKVHFFGDRTENIGPFAQKGYNAREISCKERDYSLYANGMVGLCGAALEEIVDVLLAHALYGMNTTVADVCFAHCDFNFNLHEDHEEASVSFHRRFLPQPTADVMQISSKKLPLFDSLTLFEEWTCPATPAQPCCWERKQPKGRISIQLQGLVGLDVLGTYVRVQMGQQSYCTETASEDSSWILGSPISFDVDVSEQTLRLEVHRAGNFLWHRSVGFVDIKVGSFASLQPGAWNARSEGLHGADQVNLQFDVWYEPVTGRRNFHDFFVYDWNQKLAVSLRDLNNLGLSTTVAVAKPRKVSQLVAGGPDTWKMYLHDQGLDTEVLQETRGEVELSLDWLEVLPDLADAFDCLVECRFDEVYAPSSFSAEMLAMRACIGNVMKQTPLAQRKEQEFKVETILRLPVTRSAVETETLELAAVDGRGNVCASLLLRLRHLKSGKLLQSKLRMDGASSKLDAQVSLKCSGLGSRVQAERQRWKSRESGLEQTDETPIHLDWVNMVCRRLHPKIITLAARQLEDPFGVFTQSLRLKMPLPLQDIHFSHFLLGTTPPEVGPFEVSEWQHPHDGSMGIEMKVGFNLDTEANIEMQVHGIKLGINRMFLKGDLLIRLEPLIDEIPVIGGIVVCFLNQPEVEFQYSGLAARVDSNILRSLLQSAVAQALVLPQVVKIPIGTEEQNVDRALLDPAPVGVLRIWALRARDLPSSWPLGSRSRSPYMDVSLETEQWQTSVVYHSTSPEWNEKHDFLVFDKRQEVGIRVCDSKSLFLRNVIAAAPPIPVDDLVFQSEQEVELLNCDHGDDVVSPVHPSSSSPAGTAVLRFEWLNFVRPGRRGPDSRHLLRVKLDEIVVPTELLDVQKATVLDPTLVKMRAKVREVTKDTPAVAWFPADSSMGEASASGTNVGTVELDLEHTLFLLINAVDLDAGALELELRNGNDKILGSAQIKISDVLAAGGMKWRDNRRLALKHATGKCLADVEVSIQGLRLAQECVTGF</sequence>
<evidence type="ECO:0000256" key="5">
    <source>
        <dbReference type="ARBA" id="ARBA00022737"/>
    </source>
</evidence>
<reference evidence="16 17" key="2">
    <citation type="submission" date="2024-05" db="EMBL/GenBank/DDBJ databases">
        <authorList>
            <person name="Chen Y."/>
            <person name="Shah S."/>
            <person name="Dougan E. K."/>
            <person name="Thang M."/>
            <person name="Chan C."/>
        </authorList>
    </citation>
    <scope>NUCLEOTIDE SEQUENCE [LARGE SCALE GENOMIC DNA]</scope>
</reference>
<evidence type="ECO:0000259" key="14">
    <source>
        <dbReference type="PROSITE" id="PS51847"/>
    </source>
</evidence>
<keyword evidence="2" id="KW-0813">Transport</keyword>
<keyword evidence="5" id="KW-0677">Repeat</keyword>
<protein>
    <submittedName>
        <fullName evidence="16">Extended synaptotagmin-3</fullName>
    </submittedName>
</protein>
<evidence type="ECO:0000256" key="3">
    <source>
        <dbReference type="ARBA" id="ARBA00022692"/>
    </source>
</evidence>
<evidence type="ECO:0000256" key="11">
    <source>
        <dbReference type="SAM" id="MobiDB-lite"/>
    </source>
</evidence>
<dbReference type="EMBL" id="CAMXCT010006681">
    <property type="protein sequence ID" value="CAI4018207.1"/>
    <property type="molecule type" value="Genomic_DNA"/>
</dbReference>
<evidence type="ECO:0000313" key="16">
    <source>
        <dbReference type="EMBL" id="CAL4805519.1"/>
    </source>
</evidence>
<dbReference type="GO" id="GO:0005737">
    <property type="term" value="C:cytoplasm"/>
    <property type="evidence" value="ECO:0007669"/>
    <property type="project" value="UniProtKB-ARBA"/>
</dbReference>
<organism evidence="15">
    <name type="scientific">Cladocopium goreaui</name>
    <dbReference type="NCBI Taxonomy" id="2562237"/>
    <lineage>
        <taxon>Eukaryota</taxon>
        <taxon>Sar</taxon>
        <taxon>Alveolata</taxon>
        <taxon>Dinophyceae</taxon>
        <taxon>Suessiales</taxon>
        <taxon>Symbiodiniaceae</taxon>
        <taxon>Cladocopium</taxon>
    </lineage>
</organism>
<dbReference type="InterPro" id="IPR000008">
    <property type="entry name" value="C2_dom"/>
</dbReference>
<feature type="domain" description="C2" evidence="13">
    <location>
        <begin position="1227"/>
        <end position="1347"/>
    </location>
</feature>
<dbReference type="PANTHER" id="PTHR45761">
    <property type="entry name" value="EXTENDED SYNAPTOTAGMIN-LIKE PROTEIN 2, ISOFORM C"/>
    <property type="match status" value="1"/>
</dbReference>
<evidence type="ECO:0000313" key="17">
    <source>
        <dbReference type="Proteomes" id="UP001152797"/>
    </source>
</evidence>
<keyword evidence="3" id="KW-0812">Transmembrane</keyword>
<dbReference type="PANTHER" id="PTHR45761:SF1">
    <property type="entry name" value="EXTENDED SYNAPTOTAGMIN-LIKE PROTEIN 2, ISOFORM C"/>
    <property type="match status" value="1"/>
</dbReference>
<dbReference type="InterPro" id="IPR051634">
    <property type="entry name" value="Extended_Synaptotagmin"/>
</dbReference>
<evidence type="ECO:0000259" key="13">
    <source>
        <dbReference type="PROSITE" id="PS50004"/>
    </source>
</evidence>
<dbReference type="Proteomes" id="UP001152797">
    <property type="component" value="Unassembled WGS sequence"/>
</dbReference>
<keyword evidence="12" id="KW-0732">Signal</keyword>
<proteinExistence type="predicted"/>
<evidence type="ECO:0000313" key="15">
    <source>
        <dbReference type="EMBL" id="CAI4018207.1"/>
    </source>
</evidence>
<evidence type="ECO:0000256" key="6">
    <source>
        <dbReference type="ARBA" id="ARBA00022837"/>
    </source>
</evidence>
<evidence type="ECO:0000256" key="8">
    <source>
        <dbReference type="ARBA" id="ARBA00023055"/>
    </source>
</evidence>